<proteinExistence type="predicted"/>
<accession>A0A1L5JHF6</accession>
<dbReference type="Proteomes" id="UP000204293">
    <property type="component" value="Segment"/>
</dbReference>
<dbReference type="GeneID" id="30685030"/>
<dbReference type="SUPFAM" id="SSF52540">
    <property type="entry name" value="P-loop containing nucleoside triphosphate hydrolases"/>
    <property type="match status" value="1"/>
</dbReference>
<dbReference type="Gene3D" id="3.40.50.300">
    <property type="entry name" value="P-loop containing nucleotide triphosphate hydrolases"/>
    <property type="match status" value="1"/>
</dbReference>
<dbReference type="OrthoDB" id="16083at10239"/>
<reference evidence="1 2" key="1">
    <citation type="submission" date="2016-04" db="EMBL/GenBank/DDBJ databases">
        <title>Sequence analysis of the Plodia interpunctella granulovirus genome: Discovery of an unusual inhibitor-of-apoptosis (IAP) gene.</title>
        <authorList>
            <person name="Harrison R.L."/>
            <person name="Rowley D.L."/>
            <person name="Funk C.J."/>
        </authorList>
    </citation>
    <scope>NUCLEOTIDE SEQUENCE [LARGE SCALE GENOMIC DNA]</scope>
    <source>
        <strain evidence="1">Cambridge</strain>
    </source>
</reference>
<name>A0A1L5JHF6_9BBAC</name>
<dbReference type="KEGG" id="vg:30685030"/>
<organism evidence="1 2">
    <name type="scientific">Plodia interpunctella granulovirus</name>
    <dbReference type="NCBI Taxonomy" id="262175"/>
    <lineage>
        <taxon>Viruses</taxon>
        <taxon>Viruses incertae sedis</taxon>
        <taxon>Naldaviricetes</taxon>
        <taxon>Lefavirales</taxon>
        <taxon>Baculoviridae</taxon>
        <taxon>Betabaculovirus</taxon>
        <taxon>Betabaculovirus plinterpunctellae</taxon>
    </lineage>
</organism>
<evidence type="ECO:0000313" key="2">
    <source>
        <dbReference type="Proteomes" id="UP000204293"/>
    </source>
</evidence>
<keyword evidence="2" id="KW-1185">Reference proteome</keyword>
<dbReference type="EMBL" id="KX151395">
    <property type="protein sequence ID" value="APO13910.1"/>
    <property type="molecule type" value="Genomic_DNA"/>
</dbReference>
<evidence type="ECO:0000313" key="1">
    <source>
        <dbReference type="EMBL" id="APO13910.1"/>
    </source>
</evidence>
<sequence>MASKFCLDGVCASFKTTLLTSLRALKPQWVVETEDYDEVAQKLGLNRQNTKNAPVNALIYTAYRNAKSYHPDHIYVCDRHPMASLVYSYVFSDETTGDDALLRIFTVAHGIDPEWRGLILLPKPGQELKVLELMRKRNNGIDWMSEEYISRQVKIFKLWSRATRIPIHYIDYEANIEDEQDIILNMLLLNV</sequence>
<protein>
    <submittedName>
        <fullName evidence="1">NRK-1</fullName>
    </submittedName>
</protein>
<dbReference type="InterPro" id="IPR027417">
    <property type="entry name" value="P-loop_NTPase"/>
</dbReference>
<dbReference type="RefSeq" id="YP_009330158.1">
    <property type="nucleotide sequence ID" value="NC_032255.1"/>
</dbReference>